<dbReference type="Proteomes" id="UP000283509">
    <property type="component" value="Unassembled WGS sequence"/>
</dbReference>
<dbReference type="InterPro" id="IPR013783">
    <property type="entry name" value="Ig-like_fold"/>
</dbReference>
<feature type="compositionally biased region" description="Low complexity" evidence="1">
    <location>
        <begin position="343"/>
        <end position="361"/>
    </location>
</feature>
<sequence>MSILSQAKVEVSGVIGPYPVGGTLVLTCQARGGRPPPSVTWWHGGALLDEVSEQVTPSMTSNTLTLPNLSRQHLHRIITCQAQNSNLTAPLLSAVTLDMTFPPLEVRIVGETTPMVEGRAYQLVCEAGGSRPPATLSWWIGGAPIPNDKGQAASLPSILIPPSPQLRRSFSSLPIPSPFVSPYSLSLYPPSFFSSFPSLPLPSSFPLSLFLSFLFPSSLSLFPLLSSLLIPLLSSLHPFSSPPPPPPPSPYRFPPPLPTPPPFCPHLGLTNLLSSRVLCLRYHPPSTPSVHTPLPSPPPLPNLTPYLHPPPYSLIFNPPCNIHPTPPPQVPPFPSPPSPPSPYLISSLASPPSPSSLTPSPSLSPYPLPPSPQPPPSLPLASPLPFLASPPPSTPHANASLPGRRSRAAATAA</sequence>
<dbReference type="Pfam" id="PF13927">
    <property type="entry name" value="Ig_3"/>
    <property type="match status" value="1"/>
</dbReference>
<reference evidence="3 4" key="2">
    <citation type="submission" date="2019-01" db="EMBL/GenBank/DDBJ databases">
        <title>The decoding of complex shrimp genome reveals the adaptation for benthos swimmer, frequently molting mechanism and breeding impact on genome.</title>
        <authorList>
            <person name="Sun Y."/>
            <person name="Gao Y."/>
            <person name="Yu Y."/>
        </authorList>
    </citation>
    <scope>NUCLEOTIDE SEQUENCE [LARGE SCALE GENOMIC DNA]</scope>
    <source>
        <tissue evidence="3">Muscle</tissue>
    </source>
</reference>
<dbReference type="InterPro" id="IPR007110">
    <property type="entry name" value="Ig-like_dom"/>
</dbReference>
<dbReference type="PROSITE" id="PS50835">
    <property type="entry name" value="IG_LIKE"/>
    <property type="match status" value="2"/>
</dbReference>
<name>A0A3R7M8Z1_PENVA</name>
<evidence type="ECO:0000313" key="4">
    <source>
        <dbReference type="Proteomes" id="UP000283509"/>
    </source>
</evidence>
<keyword evidence="4" id="KW-1185">Reference proteome</keyword>
<evidence type="ECO:0000313" key="3">
    <source>
        <dbReference type="EMBL" id="ROT75239.1"/>
    </source>
</evidence>
<dbReference type="Gene3D" id="2.60.40.10">
    <property type="entry name" value="Immunoglobulins"/>
    <property type="match status" value="2"/>
</dbReference>
<feature type="domain" description="Ig-like" evidence="2">
    <location>
        <begin position="21"/>
        <end position="96"/>
    </location>
</feature>
<evidence type="ECO:0000256" key="1">
    <source>
        <dbReference type="SAM" id="MobiDB-lite"/>
    </source>
</evidence>
<evidence type="ECO:0000259" key="2">
    <source>
        <dbReference type="PROSITE" id="PS50835"/>
    </source>
</evidence>
<feature type="domain" description="Ig-like" evidence="2">
    <location>
        <begin position="102"/>
        <end position="188"/>
    </location>
</feature>
<protein>
    <recommendedName>
        <fullName evidence="2">Ig-like domain-containing protein</fullName>
    </recommendedName>
</protein>
<reference evidence="3 4" key="1">
    <citation type="submission" date="2018-04" db="EMBL/GenBank/DDBJ databases">
        <authorList>
            <person name="Zhang X."/>
            <person name="Yuan J."/>
            <person name="Li F."/>
            <person name="Xiang J."/>
        </authorList>
    </citation>
    <scope>NUCLEOTIDE SEQUENCE [LARGE SCALE GENOMIC DNA]</scope>
    <source>
        <tissue evidence="3">Muscle</tissue>
    </source>
</reference>
<organism evidence="3 4">
    <name type="scientific">Penaeus vannamei</name>
    <name type="common">Whiteleg shrimp</name>
    <name type="synonym">Litopenaeus vannamei</name>
    <dbReference type="NCBI Taxonomy" id="6689"/>
    <lineage>
        <taxon>Eukaryota</taxon>
        <taxon>Metazoa</taxon>
        <taxon>Ecdysozoa</taxon>
        <taxon>Arthropoda</taxon>
        <taxon>Crustacea</taxon>
        <taxon>Multicrustacea</taxon>
        <taxon>Malacostraca</taxon>
        <taxon>Eumalacostraca</taxon>
        <taxon>Eucarida</taxon>
        <taxon>Decapoda</taxon>
        <taxon>Dendrobranchiata</taxon>
        <taxon>Penaeoidea</taxon>
        <taxon>Penaeidae</taxon>
        <taxon>Penaeus</taxon>
    </lineage>
</organism>
<dbReference type="InterPro" id="IPR036179">
    <property type="entry name" value="Ig-like_dom_sf"/>
</dbReference>
<dbReference type="SUPFAM" id="SSF48726">
    <property type="entry name" value="Immunoglobulin"/>
    <property type="match status" value="2"/>
</dbReference>
<comment type="caution">
    <text evidence="3">The sequence shown here is derived from an EMBL/GenBank/DDBJ whole genome shotgun (WGS) entry which is preliminary data.</text>
</comment>
<feature type="compositionally biased region" description="Pro residues" evidence="1">
    <location>
        <begin position="362"/>
        <end position="378"/>
    </location>
</feature>
<proteinExistence type="predicted"/>
<dbReference type="CDD" id="cd00096">
    <property type="entry name" value="Ig"/>
    <property type="match status" value="1"/>
</dbReference>
<accession>A0A3R7M8Z1</accession>
<gene>
    <name evidence="3" type="ORF">C7M84_006226</name>
</gene>
<dbReference type="PANTHER" id="PTHR23278">
    <property type="entry name" value="SIDESTEP PROTEIN"/>
    <property type="match status" value="1"/>
</dbReference>
<dbReference type="AlphaFoldDB" id="A0A3R7M8Z1"/>
<dbReference type="PRINTS" id="PR01217">
    <property type="entry name" value="PRICHEXTENSN"/>
</dbReference>
<feature type="compositionally biased region" description="Pro residues" evidence="1">
    <location>
        <begin position="325"/>
        <end position="342"/>
    </location>
</feature>
<feature type="region of interest" description="Disordered" evidence="1">
    <location>
        <begin position="325"/>
        <end position="413"/>
    </location>
</feature>
<dbReference type="PANTHER" id="PTHR23278:SF19">
    <property type="entry name" value="OBSCURIN"/>
    <property type="match status" value="1"/>
</dbReference>
<dbReference type="OrthoDB" id="6378823at2759"/>
<dbReference type="EMBL" id="QCYY01001797">
    <property type="protein sequence ID" value="ROT75239.1"/>
    <property type="molecule type" value="Genomic_DNA"/>
</dbReference>